<evidence type="ECO:0000256" key="1">
    <source>
        <dbReference type="SAM" id="MobiDB-lite"/>
    </source>
</evidence>
<proteinExistence type="predicted"/>
<accession>A0A1H8ASM3</accession>
<evidence type="ECO:0000313" key="2">
    <source>
        <dbReference type="EMBL" id="SEM73563.1"/>
    </source>
</evidence>
<feature type="region of interest" description="Disordered" evidence="1">
    <location>
        <begin position="80"/>
        <end position="148"/>
    </location>
</feature>
<keyword evidence="3" id="KW-1185">Reference proteome</keyword>
<reference evidence="2 3" key="1">
    <citation type="submission" date="2016-10" db="EMBL/GenBank/DDBJ databases">
        <authorList>
            <person name="de Groot N.N."/>
        </authorList>
    </citation>
    <scope>NUCLEOTIDE SEQUENCE [LARGE SCALE GENOMIC DNA]</scope>
    <source>
        <strain evidence="2 3">DSM 16213</strain>
    </source>
</reference>
<dbReference type="AlphaFoldDB" id="A0A1H8ASM3"/>
<sequence>MSHGRTLWPDRITTLHQQGFVTHVLSPPADGIVWSIDPQSVRDLDGLTLLVICDDGTVAVGCPDGLPAVLDGMATSLDPACDTAPPLPDAEEADAAGPSGLQPSLPKAHETTGSGVPQPETVEGADARAAVEATDDPTAPPERGAAPDEEGVAILARLDRIDAGLQVAHAHAATVDIRIAAELDHLMQRFSHDRTSIVTNSISDLGHAIRTLQGDIERDRADVPSHADLRTAVDDVVASIRADRASNALRSDVAHQTIVGRLDDLWQQSAAQDLSWLTTALGRQADVTERILTRQEAASAQDVSAGLIDKIQDMSVALDGIAGTADAVTALTAAVNQLSRDISASAVATPTAPAVPSGEPDNASLRQHIVRQGLVQSQLLRKLDRLMGALETSGATSAQTSADHGADAWVGLGYDIWRNRLGSLDGTTRLEIAEFIAGRMQQAAEA</sequence>
<dbReference type="Proteomes" id="UP000199585">
    <property type="component" value="Unassembled WGS sequence"/>
</dbReference>
<protein>
    <submittedName>
        <fullName evidence="2">Uncharacterized protein</fullName>
    </submittedName>
</protein>
<organism evidence="2 3">
    <name type="scientific">Loktanella fryxellensis</name>
    <dbReference type="NCBI Taxonomy" id="245187"/>
    <lineage>
        <taxon>Bacteria</taxon>
        <taxon>Pseudomonadati</taxon>
        <taxon>Pseudomonadota</taxon>
        <taxon>Alphaproteobacteria</taxon>
        <taxon>Rhodobacterales</taxon>
        <taxon>Roseobacteraceae</taxon>
        <taxon>Loktanella</taxon>
    </lineage>
</organism>
<name>A0A1H8ASM3_9RHOB</name>
<gene>
    <name evidence="2" type="ORF">SAMN04488003_10419</name>
</gene>
<evidence type="ECO:0000313" key="3">
    <source>
        <dbReference type="Proteomes" id="UP000199585"/>
    </source>
</evidence>
<dbReference type="EMBL" id="FOCI01000004">
    <property type="protein sequence ID" value="SEM73563.1"/>
    <property type="molecule type" value="Genomic_DNA"/>
</dbReference>